<dbReference type="PANTHER" id="PTHR11351">
    <property type="entry name" value="ACYL-COA DESATURASE"/>
    <property type="match status" value="1"/>
</dbReference>
<feature type="transmembrane region" description="Helical" evidence="13">
    <location>
        <begin position="120"/>
        <end position="141"/>
    </location>
</feature>
<keyword evidence="3 12" id="KW-0444">Lipid biosynthesis</keyword>
<proteinExistence type="inferred from homology"/>
<evidence type="ECO:0000256" key="11">
    <source>
        <dbReference type="ARBA" id="ARBA00023160"/>
    </source>
</evidence>
<evidence type="ECO:0000256" key="2">
    <source>
        <dbReference type="ARBA" id="ARBA00009295"/>
    </source>
</evidence>
<evidence type="ECO:0000256" key="9">
    <source>
        <dbReference type="ARBA" id="ARBA00023098"/>
    </source>
</evidence>
<dbReference type="GO" id="GO:0005506">
    <property type="term" value="F:iron ion binding"/>
    <property type="evidence" value="ECO:0007669"/>
    <property type="project" value="TreeGrafter"/>
</dbReference>
<name>A0A443SCV1_9ACAR</name>
<evidence type="ECO:0000256" key="7">
    <source>
        <dbReference type="ARBA" id="ARBA00023002"/>
    </source>
</evidence>
<comment type="cofactor">
    <cofactor evidence="12">
        <name>Fe(2+)</name>
        <dbReference type="ChEBI" id="CHEBI:29033"/>
    </cofactor>
</comment>
<evidence type="ECO:0000259" key="14">
    <source>
        <dbReference type="Pfam" id="PF00487"/>
    </source>
</evidence>
<dbReference type="GO" id="GO:0006636">
    <property type="term" value="P:unsaturated fatty acid biosynthetic process"/>
    <property type="evidence" value="ECO:0007669"/>
    <property type="project" value="TreeGrafter"/>
</dbReference>
<evidence type="ECO:0000256" key="3">
    <source>
        <dbReference type="ARBA" id="ARBA00022516"/>
    </source>
</evidence>
<dbReference type="PRINTS" id="PR00075">
    <property type="entry name" value="FACDDSATRASE"/>
</dbReference>
<evidence type="ECO:0000256" key="8">
    <source>
        <dbReference type="ARBA" id="ARBA00023004"/>
    </source>
</evidence>
<keyword evidence="11 12" id="KW-0275">Fatty acid biosynthesis</keyword>
<feature type="non-terminal residue" evidence="15">
    <location>
        <position position="1"/>
    </location>
</feature>
<comment type="caution">
    <text evidence="15">The sequence shown here is derived from an EMBL/GenBank/DDBJ whole genome shotgun (WGS) entry which is preliminary data.</text>
</comment>
<keyword evidence="10 13" id="KW-0472">Membrane</keyword>
<evidence type="ECO:0000256" key="10">
    <source>
        <dbReference type="ARBA" id="ARBA00023136"/>
    </source>
</evidence>
<dbReference type="GO" id="GO:0005789">
    <property type="term" value="C:endoplasmic reticulum membrane"/>
    <property type="evidence" value="ECO:0007669"/>
    <property type="project" value="TreeGrafter"/>
</dbReference>
<protein>
    <submittedName>
        <fullName evidence="15">Stearoyl-CoA desaturase-like protein</fullName>
    </submittedName>
</protein>
<keyword evidence="16" id="KW-1185">Reference proteome</keyword>
<comment type="domain">
    <text evidence="12">The histidine box domains are involved in binding the catalytic metal ions.</text>
</comment>
<feature type="domain" description="Fatty acid desaturase" evidence="14">
    <location>
        <begin position="12"/>
        <end position="207"/>
    </location>
</feature>
<sequence>QKILKSGISLSLLTLVGISVGAHRLWSHKSFKATLSLRIVLMVLQTIAGQNDIYTWCRDHRLHHKFGETDADPHNSKRGFFFCHVGWLLTKKHPDVIIKGKTVDFSDFLADPVVRFQRKYYLPLYIILGVVLPVVACHYLFDCSWIDSFISSYTRHIISLHTTWFVNSAAHMFGAQPYNPKIARENIFVSLVVIGSEGFHNYHHTFPWDYTISETGWKFNPTKHAIELWAKLGLAYDLRRTSPELVERVKRNMLQRSEEQHPYEKPREC</sequence>
<reference evidence="15 16" key="1">
    <citation type="journal article" date="2018" name="Gigascience">
        <title>Genomes of trombidid mites reveal novel predicted allergens and laterally-transferred genes associated with secondary metabolism.</title>
        <authorList>
            <person name="Dong X."/>
            <person name="Chaisiri K."/>
            <person name="Xia D."/>
            <person name="Armstrong S.D."/>
            <person name="Fang Y."/>
            <person name="Donnelly M.J."/>
            <person name="Kadowaki T."/>
            <person name="McGarry J.W."/>
            <person name="Darby A.C."/>
            <person name="Makepeace B.L."/>
        </authorList>
    </citation>
    <scope>NUCLEOTIDE SEQUENCE [LARGE SCALE GENOMIC DNA]</scope>
    <source>
        <strain evidence="15">UoL-UT</strain>
    </source>
</reference>
<dbReference type="CDD" id="cd03505">
    <property type="entry name" value="Delta9-FADS-like"/>
    <property type="match status" value="1"/>
</dbReference>
<dbReference type="PANTHER" id="PTHR11351:SF31">
    <property type="entry name" value="DESATURASE 1, ISOFORM A-RELATED"/>
    <property type="match status" value="1"/>
</dbReference>
<evidence type="ECO:0000256" key="12">
    <source>
        <dbReference type="RuleBase" id="RU000581"/>
    </source>
</evidence>
<comment type="subcellular location">
    <subcellularLocation>
        <location evidence="1">Membrane</location>
        <topology evidence="1">Multi-pass membrane protein</topology>
    </subcellularLocation>
</comment>
<evidence type="ECO:0000256" key="1">
    <source>
        <dbReference type="ARBA" id="ARBA00004141"/>
    </source>
</evidence>
<dbReference type="InterPro" id="IPR015876">
    <property type="entry name" value="Acyl-CoA_DS"/>
</dbReference>
<dbReference type="VEuPathDB" id="VectorBase:LDEU006709"/>
<evidence type="ECO:0000256" key="4">
    <source>
        <dbReference type="ARBA" id="ARBA00022692"/>
    </source>
</evidence>
<organism evidence="15 16">
    <name type="scientific">Leptotrombidium deliense</name>
    <dbReference type="NCBI Taxonomy" id="299467"/>
    <lineage>
        <taxon>Eukaryota</taxon>
        <taxon>Metazoa</taxon>
        <taxon>Ecdysozoa</taxon>
        <taxon>Arthropoda</taxon>
        <taxon>Chelicerata</taxon>
        <taxon>Arachnida</taxon>
        <taxon>Acari</taxon>
        <taxon>Acariformes</taxon>
        <taxon>Trombidiformes</taxon>
        <taxon>Prostigmata</taxon>
        <taxon>Anystina</taxon>
        <taxon>Parasitengona</taxon>
        <taxon>Trombiculoidea</taxon>
        <taxon>Trombiculidae</taxon>
        <taxon>Leptotrombidium</taxon>
    </lineage>
</organism>
<dbReference type="InterPro" id="IPR005804">
    <property type="entry name" value="FA_desaturase_dom"/>
</dbReference>
<keyword evidence="8" id="KW-0408">Iron</keyword>
<dbReference type="Proteomes" id="UP000288716">
    <property type="component" value="Unassembled WGS sequence"/>
</dbReference>
<keyword evidence="9" id="KW-0443">Lipid metabolism</keyword>
<comment type="similarity">
    <text evidence="2 12">Belongs to the fatty acid desaturase type 1 family.</text>
</comment>
<accession>A0A443SCV1</accession>
<evidence type="ECO:0000313" key="16">
    <source>
        <dbReference type="Proteomes" id="UP000288716"/>
    </source>
</evidence>
<keyword evidence="4 12" id="KW-0812">Transmembrane</keyword>
<keyword evidence="6 13" id="KW-1133">Transmembrane helix</keyword>
<keyword evidence="7 12" id="KW-0560">Oxidoreductase</keyword>
<dbReference type="OrthoDB" id="6406588at2759"/>
<evidence type="ECO:0000256" key="13">
    <source>
        <dbReference type="SAM" id="Phobius"/>
    </source>
</evidence>
<evidence type="ECO:0000256" key="5">
    <source>
        <dbReference type="ARBA" id="ARBA00022832"/>
    </source>
</evidence>
<dbReference type="Pfam" id="PF00487">
    <property type="entry name" value="FA_desaturase"/>
    <property type="match status" value="1"/>
</dbReference>
<evidence type="ECO:0000256" key="6">
    <source>
        <dbReference type="ARBA" id="ARBA00022989"/>
    </source>
</evidence>
<evidence type="ECO:0000313" key="15">
    <source>
        <dbReference type="EMBL" id="RWS25330.1"/>
    </source>
</evidence>
<dbReference type="GO" id="GO:0004768">
    <property type="term" value="F:stearoyl-CoA 9-desaturase activity"/>
    <property type="evidence" value="ECO:0007669"/>
    <property type="project" value="TreeGrafter"/>
</dbReference>
<keyword evidence="5" id="KW-0276">Fatty acid metabolism</keyword>
<gene>
    <name evidence="15" type="ORF">B4U80_07322</name>
</gene>
<dbReference type="STRING" id="299467.A0A443SCV1"/>
<dbReference type="AlphaFoldDB" id="A0A443SCV1"/>
<dbReference type="EMBL" id="NCKV01003826">
    <property type="protein sequence ID" value="RWS25330.1"/>
    <property type="molecule type" value="Genomic_DNA"/>
</dbReference>